<sequence>MILFLRFASRLSKNYTFVNRIVFNRIVLLGFLLGSSQWSLPASSQVNPETSIAEITQINSWLDIFRSPRTGRPTNTANGSSRDALRCKEEEPLIRPLLPEDGYGLTLSAHPEIFADVSETSAQQVLLVFRNESRTDFQEVILPIQSTNRIKKFQLPAETHGLSTGETYQWSLSFICGDYFTLNDPSITGWVRRTEITPEIQQILAEPSRQRQAEWLGNNGYWYDLVSQLINSID</sequence>
<protein>
    <recommendedName>
        <fullName evidence="3">DUF928 domain-containing protein</fullName>
    </recommendedName>
</protein>
<name>A0A0P7YRI7_9CYAN</name>
<dbReference type="Pfam" id="PF06051">
    <property type="entry name" value="DUF928"/>
    <property type="match status" value="1"/>
</dbReference>
<dbReference type="AlphaFoldDB" id="A0A0P7YRI7"/>
<organism evidence="1 2">
    <name type="scientific">Phormidesmis priestleyi Ana</name>
    <dbReference type="NCBI Taxonomy" id="1666911"/>
    <lineage>
        <taxon>Bacteria</taxon>
        <taxon>Bacillati</taxon>
        <taxon>Cyanobacteriota</taxon>
        <taxon>Cyanophyceae</taxon>
        <taxon>Leptolyngbyales</taxon>
        <taxon>Leptolyngbyaceae</taxon>
        <taxon>Phormidesmis</taxon>
    </lineage>
</organism>
<evidence type="ECO:0000313" key="2">
    <source>
        <dbReference type="Proteomes" id="UP000050465"/>
    </source>
</evidence>
<reference evidence="1 2" key="1">
    <citation type="submission" date="2015-09" db="EMBL/GenBank/DDBJ databases">
        <title>Identification and resolution of microdiversity through metagenomic sequencing of parallel consortia.</title>
        <authorList>
            <person name="Nelson W.C."/>
            <person name="Romine M.F."/>
            <person name="Lindemann S.R."/>
        </authorList>
    </citation>
    <scope>NUCLEOTIDE SEQUENCE [LARGE SCALE GENOMIC DNA]</scope>
    <source>
        <strain evidence="1">Ana</strain>
    </source>
</reference>
<comment type="caution">
    <text evidence="1">The sequence shown here is derived from an EMBL/GenBank/DDBJ whole genome shotgun (WGS) entry which is preliminary data.</text>
</comment>
<accession>A0A0P7YRI7</accession>
<dbReference type="Proteomes" id="UP000050465">
    <property type="component" value="Unassembled WGS sequence"/>
</dbReference>
<dbReference type="InterPro" id="IPR010328">
    <property type="entry name" value="DUF928"/>
</dbReference>
<proteinExistence type="predicted"/>
<dbReference type="EMBL" id="LJZR01000042">
    <property type="protein sequence ID" value="KPQ32944.1"/>
    <property type="molecule type" value="Genomic_DNA"/>
</dbReference>
<evidence type="ECO:0000313" key="1">
    <source>
        <dbReference type="EMBL" id="KPQ32944.1"/>
    </source>
</evidence>
<gene>
    <name evidence="1" type="ORF">HLUCCA11_20115</name>
</gene>
<dbReference type="STRING" id="1666911.HLUCCA11_20115"/>
<evidence type="ECO:0008006" key="3">
    <source>
        <dbReference type="Google" id="ProtNLM"/>
    </source>
</evidence>